<accession>A0ABQ5H5L3</accession>
<reference evidence="2" key="2">
    <citation type="submission" date="2022-01" db="EMBL/GenBank/DDBJ databases">
        <authorList>
            <person name="Yamashiro T."/>
            <person name="Shiraishi A."/>
            <person name="Satake H."/>
            <person name="Nakayama K."/>
        </authorList>
    </citation>
    <scope>NUCLEOTIDE SEQUENCE</scope>
</reference>
<proteinExistence type="predicted"/>
<evidence type="ECO:0000256" key="1">
    <source>
        <dbReference type="SAM" id="Coils"/>
    </source>
</evidence>
<protein>
    <submittedName>
        <fullName evidence="2">Uncharacterized protein</fullName>
    </submittedName>
</protein>
<evidence type="ECO:0000313" key="3">
    <source>
        <dbReference type="Proteomes" id="UP001151760"/>
    </source>
</evidence>
<feature type="coiled-coil region" evidence="1">
    <location>
        <begin position="227"/>
        <end position="254"/>
    </location>
</feature>
<comment type="caution">
    <text evidence="2">The sequence shown here is derived from an EMBL/GenBank/DDBJ whole genome shotgun (WGS) entry which is preliminary data.</text>
</comment>
<keyword evidence="1" id="KW-0175">Coiled coil</keyword>
<name>A0ABQ5H5L3_9ASTR</name>
<sequence>MGLQNRGQCTIHRVQYNWLWGAQKQSRESNPGQLRHVKSYTTARYRPYSKELHSTQATHTQKPPNTFKDKYNDVMKMCMSNSTGFSTQWWIMCFKADDGEALDSDIPVYDEASSLSYDLNILSEVHDHDQYRDDVCEHHEEHEMHDDVQLNYVVDSHVDYTSDSNMIPYDQYVKDNAVPVVPSNEDPSIFNMFCLNNTINNSQQNKIDMYEPHAQSFSKTTRNTVVDNSLTAELETYKEQVELYKRRVRFELTEREQKIDEQLRIVIIDRNIKEENLKEGDIILSF</sequence>
<keyword evidence="3" id="KW-1185">Reference proteome</keyword>
<dbReference type="EMBL" id="BQNB010019229">
    <property type="protein sequence ID" value="GJT83086.1"/>
    <property type="molecule type" value="Genomic_DNA"/>
</dbReference>
<evidence type="ECO:0000313" key="2">
    <source>
        <dbReference type="EMBL" id="GJT83086.1"/>
    </source>
</evidence>
<reference evidence="2" key="1">
    <citation type="journal article" date="2022" name="Int. J. Mol. Sci.">
        <title>Draft Genome of Tanacetum Coccineum: Genomic Comparison of Closely Related Tanacetum-Family Plants.</title>
        <authorList>
            <person name="Yamashiro T."/>
            <person name="Shiraishi A."/>
            <person name="Nakayama K."/>
            <person name="Satake H."/>
        </authorList>
    </citation>
    <scope>NUCLEOTIDE SEQUENCE</scope>
</reference>
<gene>
    <name evidence="2" type="ORF">Tco_1057428</name>
</gene>
<organism evidence="2 3">
    <name type="scientific">Tanacetum coccineum</name>
    <dbReference type="NCBI Taxonomy" id="301880"/>
    <lineage>
        <taxon>Eukaryota</taxon>
        <taxon>Viridiplantae</taxon>
        <taxon>Streptophyta</taxon>
        <taxon>Embryophyta</taxon>
        <taxon>Tracheophyta</taxon>
        <taxon>Spermatophyta</taxon>
        <taxon>Magnoliopsida</taxon>
        <taxon>eudicotyledons</taxon>
        <taxon>Gunneridae</taxon>
        <taxon>Pentapetalae</taxon>
        <taxon>asterids</taxon>
        <taxon>campanulids</taxon>
        <taxon>Asterales</taxon>
        <taxon>Asteraceae</taxon>
        <taxon>Asteroideae</taxon>
        <taxon>Anthemideae</taxon>
        <taxon>Anthemidinae</taxon>
        <taxon>Tanacetum</taxon>
    </lineage>
</organism>
<dbReference type="Proteomes" id="UP001151760">
    <property type="component" value="Unassembled WGS sequence"/>
</dbReference>